<reference evidence="9" key="1">
    <citation type="submission" date="2016-09" db="EMBL/GenBank/DDBJ databases">
        <authorList>
            <person name="Varghese N."/>
            <person name="Submissions S."/>
        </authorList>
    </citation>
    <scope>NUCLEOTIDE SEQUENCE [LARGE SCALE GENOMIC DNA]</scope>
    <source>
        <strain evidence="9">ANC 4466</strain>
    </source>
</reference>
<evidence type="ECO:0000256" key="5">
    <source>
        <dbReference type="ARBA" id="ARBA00023136"/>
    </source>
</evidence>
<dbReference type="AlphaFoldDB" id="A0A240EAR6"/>
<feature type="transmembrane region" description="Helical" evidence="6">
    <location>
        <begin position="80"/>
        <end position="101"/>
    </location>
</feature>
<feature type="transmembrane region" description="Helical" evidence="6">
    <location>
        <begin position="333"/>
        <end position="353"/>
    </location>
</feature>
<feature type="transmembrane region" description="Helical" evidence="6">
    <location>
        <begin position="231"/>
        <end position="251"/>
    </location>
</feature>
<keyword evidence="2" id="KW-0813">Transport</keyword>
<keyword evidence="9" id="KW-1185">Reference proteome</keyword>
<dbReference type="PANTHER" id="PTHR42718:SF9">
    <property type="entry name" value="MAJOR FACILITATOR SUPERFAMILY MULTIDRUG TRANSPORTER MFSC"/>
    <property type="match status" value="1"/>
</dbReference>
<dbReference type="GO" id="GO:0022857">
    <property type="term" value="F:transmembrane transporter activity"/>
    <property type="evidence" value="ECO:0007669"/>
    <property type="project" value="InterPro"/>
</dbReference>
<dbReference type="Gene3D" id="1.20.1250.20">
    <property type="entry name" value="MFS general substrate transporter like domains"/>
    <property type="match status" value="1"/>
</dbReference>
<feature type="transmembrane region" description="Helical" evidence="6">
    <location>
        <begin position="304"/>
        <end position="324"/>
    </location>
</feature>
<accession>A0A240EAR6</accession>
<dbReference type="Proteomes" id="UP000219042">
    <property type="component" value="Unassembled WGS sequence"/>
</dbReference>
<protein>
    <submittedName>
        <fullName evidence="8">Major Facilitator Superfamily protein</fullName>
    </submittedName>
</protein>
<dbReference type="EMBL" id="OANT01000005">
    <property type="protein sequence ID" value="SNX45762.1"/>
    <property type="molecule type" value="Genomic_DNA"/>
</dbReference>
<feature type="transmembrane region" description="Helical" evidence="6">
    <location>
        <begin position="12"/>
        <end position="33"/>
    </location>
</feature>
<evidence type="ECO:0000259" key="7">
    <source>
        <dbReference type="PROSITE" id="PS50850"/>
    </source>
</evidence>
<dbReference type="Pfam" id="PF07690">
    <property type="entry name" value="MFS_1"/>
    <property type="match status" value="1"/>
</dbReference>
<feature type="transmembrane region" description="Helical" evidence="6">
    <location>
        <begin position="365"/>
        <end position="384"/>
    </location>
</feature>
<dbReference type="GO" id="GO:0016020">
    <property type="term" value="C:membrane"/>
    <property type="evidence" value="ECO:0007669"/>
    <property type="project" value="UniProtKB-SubCell"/>
</dbReference>
<name>A0A240EAR6_9GAMM</name>
<feature type="domain" description="Major facilitator superfamily (MFS) profile" evidence="7">
    <location>
        <begin position="12"/>
        <end position="496"/>
    </location>
</feature>
<evidence type="ECO:0000256" key="6">
    <source>
        <dbReference type="SAM" id="Phobius"/>
    </source>
</evidence>
<evidence type="ECO:0000256" key="1">
    <source>
        <dbReference type="ARBA" id="ARBA00004141"/>
    </source>
</evidence>
<evidence type="ECO:0000313" key="9">
    <source>
        <dbReference type="Proteomes" id="UP000219042"/>
    </source>
</evidence>
<gene>
    <name evidence="8" type="ORF">SAMN05421731_105317</name>
</gene>
<dbReference type="InterPro" id="IPR020846">
    <property type="entry name" value="MFS_dom"/>
</dbReference>
<keyword evidence="5 6" id="KW-0472">Membrane</keyword>
<evidence type="ECO:0000256" key="4">
    <source>
        <dbReference type="ARBA" id="ARBA00022989"/>
    </source>
</evidence>
<dbReference type="RefSeq" id="WP_097079511.1">
    <property type="nucleotide sequence ID" value="NZ_BAABHT010000005.1"/>
</dbReference>
<feature type="transmembrane region" description="Helical" evidence="6">
    <location>
        <begin position="200"/>
        <end position="219"/>
    </location>
</feature>
<feature type="transmembrane region" description="Helical" evidence="6">
    <location>
        <begin position="107"/>
        <end position="128"/>
    </location>
</feature>
<proteinExistence type="predicted"/>
<evidence type="ECO:0000313" key="8">
    <source>
        <dbReference type="EMBL" id="SNX45762.1"/>
    </source>
</evidence>
<evidence type="ECO:0000256" key="3">
    <source>
        <dbReference type="ARBA" id="ARBA00022692"/>
    </source>
</evidence>
<dbReference type="InterPro" id="IPR036259">
    <property type="entry name" value="MFS_trans_sf"/>
</dbReference>
<sequence>MFNTQNYPKIKAMAIAAFGALLVGVFPLAISFMQADISSSFAVDANEITWFVSLYNLGQILGIPFAFFIAGVVGRRRAMLLAGGGFSFVSFLIALSSSFQFVLVLRLIQGFFGTMFPIFVFILIFSLLSAGAERTKGLAVFAAASSVGAGLAAFVGYSLFIAENWRFTFYCLGFLSCIYCYFANKTFLADPINLSNLKKIDWFGYLIISIALVSFIIAMSEGEKNFWSETWWITALLITSCIFIFLSFFYFKTNKAGLIRLSIFSKPFTPAILLQYLFRLATLISVWIIPQYMVKILGYKIDQLSYAILPLSFGTIIGIVFAFWSSPRIDQRYILFISFLMFGAVAWYCSYLTEDWNYLQFFWPIFFAGLAQGMFGMSTLHYALGNLDKFEGPTCGIIFNYVRVLGETSGIAIFSHLINERIKFHTIVLNQHLTAINSEKLGSLNRHFQSNTDTSALSTQVSEQAYLLSYIDALTFIALVLFIGSLFTWVFRAYKSTTE</sequence>
<dbReference type="InterPro" id="IPR011701">
    <property type="entry name" value="MFS"/>
</dbReference>
<comment type="subcellular location">
    <subcellularLocation>
        <location evidence="1">Membrane</location>
        <topology evidence="1">Multi-pass membrane protein</topology>
    </subcellularLocation>
</comment>
<evidence type="ECO:0000256" key="2">
    <source>
        <dbReference type="ARBA" id="ARBA00022448"/>
    </source>
</evidence>
<feature type="transmembrane region" description="Helical" evidence="6">
    <location>
        <begin position="467"/>
        <end position="491"/>
    </location>
</feature>
<dbReference type="OrthoDB" id="9814001at2"/>
<dbReference type="SUPFAM" id="SSF103473">
    <property type="entry name" value="MFS general substrate transporter"/>
    <property type="match status" value="1"/>
</dbReference>
<feature type="transmembrane region" description="Helical" evidence="6">
    <location>
        <begin position="53"/>
        <end position="73"/>
    </location>
</feature>
<dbReference type="PRINTS" id="PR01036">
    <property type="entry name" value="TCRTETB"/>
</dbReference>
<dbReference type="PROSITE" id="PS50850">
    <property type="entry name" value="MFS"/>
    <property type="match status" value="1"/>
</dbReference>
<organism evidence="8 9">
    <name type="scientific">Acinetobacter puyangensis</name>
    <dbReference type="NCBI Taxonomy" id="1096779"/>
    <lineage>
        <taxon>Bacteria</taxon>
        <taxon>Pseudomonadati</taxon>
        <taxon>Pseudomonadota</taxon>
        <taxon>Gammaproteobacteria</taxon>
        <taxon>Moraxellales</taxon>
        <taxon>Moraxellaceae</taxon>
        <taxon>Acinetobacter</taxon>
    </lineage>
</organism>
<feature type="transmembrane region" description="Helical" evidence="6">
    <location>
        <begin position="272"/>
        <end position="292"/>
    </location>
</feature>
<keyword evidence="4 6" id="KW-1133">Transmembrane helix</keyword>
<feature type="transmembrane region" description="Helical" evidence="6">
    <location>
        <begin position="140"/>
        <end position="161"/>
    </location>
</feature>
<dbReference type="PANTHER" id="PTHR42718">
    <property type="entry name" value="MAJOR FACILITATOR SUPERFAMILY MULTIDRUG TRANSPORTER MFSC"/>
    <property type="match status" value="1"/>
</dbReference>
<feature type="transmembrane region" description="Helical" evidence="6">
    <location>
        <begin position="167"/>
        <end position="188"/>
    </location>
</feature>
<keyword evidence="3 6" id="KW-0812">Transmembrane</keyword>